<proteinExistence type="predicted"/>
<dbReference type="AlphaFoldDB" id="A0A6C0LXE4"/>
<organism evidence="1">
    <name type="scientific">viral metagenome</name>
    <dbReference type="NCBI Taxonomy" id="1070528"/>
    <lineage>
        <taxon>unclassified sequences</taxon>
        <taxon>metagenomes</taxon>
        <taxon>organismal metagenomes</taxon>
    </lineage>
</organism>
<accession>A0A6C0LXE4</accession>
<protein>
    <submittedName>
        <fullName evidence="1">Uncharacterized protein</fullName>
    </submittedName>
</protein>
<name>A0A6C0LXE4_9ZZZZ</name>
<sequence>MDNCINPKKNKFNIQGLTRLNEDSCYKNLRNKTISRTGKYNTRNFKNCDCLAPEVKELSLQHPSVFFRDGYGWSSNNGCNIDNDSKLRNAKNLTNERCINQLMTRPYSTTPYMGRGEGNVIIENKLLPGESTVQNRPCNNLSGIYIDRFIPQIPCIKREIQNTKNIIPEDTDNNWVRGGQPSRQIIRNKDYLKNCGYKYNGKFWKR</sequence>
<reference evidence="1" key="1">
    <citation type="journal article" date="2020" name="Nature">
        <title>Giant virus diversity and host interactions through global metagenomics.</title>
        <authorList>
            <person name="Schulz F."/>
            <person name="Roux S."/>
            <person name="Paez-Espino D."/>
            <person name="Jungbluth S."/>
            <person name="Walsh D.A."/>
            <person name="Denef V.J."/>
            <person name="McMahon K.D."/>
            <person name="Konstantinidis K.T."/>
            <person name="Eloe-Fadrosh E.A."/>
            <person name="Kyrpides N.C."/>
            <person name="Woyke T."/>
        </authorList>
    </citation>
    <scope>NUCLEOTIDE SEQUENCE</scope>
    <source>
        <strain evidence="1">GVMAG-S-1017745-26</strain>
    </source>
</reference>
<evidence type="ECO:0000313" key="1">
    <source>
        <dbReference type="EMBL" id="QHU35050.1"/>
    </source>
</evidence>
<dbReference type="EMBL" id="MN740583">
    <property type="protein sequence ID" value="QHU35050.1"/>
    <property type="molecule type" value="Genomic_DNA"/>
</dbReference>